<evidence type="ECO:0000256" key="1">
    <source>
        <dbReference type="ARBA" id="ARBA00023157"/>
    </source>
</evidence>
<dbReference type="Proteomes" id="UP000094336">
    <property type="component" value="Unassembled WGS sequence"/>
</dbReference>
<gene>
    <name evidence="4" type="ORF">BABINDRAFT_161499</name>
</gene>
<dbReference type="GeneID" id="30146693"/>
<dbReference type="SUPFAM" id="SSF52833">
    <property type="entry name" value="Thioredoxin-like"/>
    <property type="match status" value="1"/>
</dbReference>
<name>A0A1E3QS92_9ASCO</name>
<dbReference type="GO" id="GO:0005737">
    <property type="term" value="C:cytoplasm"/>
    <property type="evidence" value="ECO:0007669"/>
    <property type="project" value="UniProtKB-ARBA"/>
</dbReference>
<reference evidence="5" key="1">
    <citation type="submission" date="2016-05" db="EMBL/GenBank/DDBJ databases">
        <title>Comparative genomics of biotechnologically important yeasts.</title>
        <authorList>
            <consortium name="DOE Joint Genome Institute"/>
            <person name="Riley R."/>
            <person name="Haridas S."/>
            <person name="Wolfe K.H."/>
            <person name="Lopes M.R."/>
            <person name="Hittinger C.T."/>
            <person name="Goker M."/>
            <person name="Salamov A."/>
            <person name="Wisecaver J."/>
            <person name="Long T.M."/>
            <person name="Aerts A.L."/>
            <person name="Barry K."/>
            <person name="Choi C."/>
            <person name="Clum A."/>
            <person name="Coughlan A.Y."/>
            <person name="Deshpande S."/>
            <person name="Douglass A.P."/>
            <person name="Hanson S.J."/>
            <person name="Klenk H.-P."/>
            <person name="Labutti K."/>
            <person name="Lapidus A."/>
            <person name="Lindquist E."/>
            <person name="Lipzen A."/>
            <person name="Meier-Kolthoff J.P."/>
            <person name="Ohm R.A."/>
            <person name="Otillar R.P."/>
            <person name="Pangilinan J."/>
            <person name="Peng Y."/>
            <person name="Rokas A."/>
            <person name="Rosa C.A."/>
            <person name="Scheuner C."/>
            <person name="Sibirny A.A."/>
            <person name="Slot J.C."/>
            <person name="Stielow J.B."/>
            <person name="Sun H."/>
            <person name="Kurtzman C.P."/>
            <person name="Blackwell M."/>
            <person name="Grigoriev I.V."/>
            <person name="Jeffries T.W."/>
        </authorList>
    </citation>
    <scope>NUCLEOTIDE SEQUENCE [LARGE SCALE GENOMIC DNA]</scope>
    <source>
        <strain evidence="5">NRRL Y-12698</strain>
    </source>
</reference>
<dbReference type="PROSITE" id="PS51352">
    <property type="entry name" value="THIOREDOXIN_2"/>
    <property type="match status" value="1"/>
</dbReference>
<dbReference type="Pfam" id="PF00085">
    <property type="entry name" value="Thioredoxin"/>
    <property type="match status" value="1"/>
</dbReference>
<keyword evidence="5" id="KW-1185">Reference proteome</keyword>
<dbReference type="Pfam" id="PF06201">
    <property type="entry name" value="PITH"/>
    <property type="match status" value="1"/>
</dbReference>
<dbReference type="PROSITE" id="PS51532">
    <property type="entry name" value="PITH"/>
    <property type="match status" value="1"/>
</dbReference>
<organism evidence="4 5">
    <name type="scientific">Babjeviella inositovora NRRL Y-12698</name>
    <dbReference type="NCBI Taxonomy" id="984486"/>
    <lineage>
        <taxon>Eukaryota</taxon>
        <taxon>Fungi</taxon>
        <taxon>Dikarya</taxon>
        <taxon>Ascomycota</taxon>
        <taxon>Saccharomycotina</taxon>
        <taxon>Pichiomycetes</taxon>
        <taxon>Serinales incertae sedis</taxon>
        <taxon>Babjeviella</taxon>
    </lineage>
</organism>
<dbReference type="InterPro" id="IPR037047">
    <property type="entry name" value="PITH_dom_sf"/>
</dbReference>
<dbReference type="InterPro" id="IPR010400">
    <property type="entry name" value="PITH_dom"/>
</dbReference>
<sequence>MSIPYIKDTKEFDSYLSANNALVVYFTAVWCGPCQAIKPVIEGHYEQYPNVQIAKVDIDQNKEVPARFQVSSVPSFLFFSKGKLTETVRGANPHGIKTALDKLSALHPSAKRSVASAAAPVAPAITSFVPKGFEVLNDFIWFADFQALNSVPLYKGDGDYIKKVFKTNEPKSSLISDADSQLLFHVPFSNISKIYSILIKVKPLAEMNLETADVGDIADLQRPSTIKVWANSPMMSFEDASADAVTPLHVEDISSDNEWYEVKLKYVKFQKVQSLGIFIEGEDEDLHTVVEKIVFVGVNGESKDQGKIQKIEEHDH</sequence>
<feature type="domain" description="PITH" evidence="3">
    <location>
        <begin position="125"/>
        <end position="315"/>
    </location>
</feature>
<evidence type="ECO:0000313" key="4">
    <source>
        <dbReference type="EMBL" id="ODQ79807.1"/>
    </source>
</evidence>
<dbReference type="AlphaFoldDB" id="A0A1E3QS92"/>
<protein>
    <recommendedName>
        <fullName evidence="6">Thioredoxin domain-containing protein</fullName>
    </recommendedName>
</protein>
<dbReference type="PROSITE" id="PS00194">
    <property type="entry name" value="THIOREDOXIN_1"/>
    <property type="match status" value="1"/>
</dbReference>
<accession>A0A1E3QS92</accession>
<proteinExistence type="predicted"/>
<dbReference type="EMBL" id="KV454431">
    <property type="protein sequence ID" value="ODQ79807.1"/>
    <property type="molecule type" value="Genomic_DNA"/>
</dbReference>
<keyword evidence="1" id="KW-1015">Disulfide bond</keyword>
<dbReference type="PANTHER" id="PTHR46115">
    <property type="entry name" value="THIOREDOXIN-LIKE PROTEIN 1"/>
    <property type="match status" value="1"/>
</dbReference>
<dbReference type="InterPro" id="IPR013766">
    <property type="entry name" value="Thioredoxin_domain"/>
</dbReference>
<dbReference type="SUPFAM" id="SSF49785">
    <property type="entry name" value="Galactose-binding domain-like"/>
    <property type="match status" value="1"/>
</dbReference>
<dbReference type="InterPro" id="IPR017937">
    <property type="entry name" value="Thioredoxin_CS"/>
</dbReference>
<evidence type="ECO:0000259" key="3">
    <source>
        <dbReference type="PROSITE" id="PS51532"/>
    </source>
</evidence>
<feature type="domain" description="Thioredoxin" evidence="2">
    <location>
        <begin position="1"/>
        <end position="105"/>
    </location>
</feature>
<evidence type="ECO:0000313" key="5">
    <source>
        <dbReference type="Proteomes" id="UP000094336"/>
    </source>
</evidence>
<dbReference type="Gene3D" id="3.40.30.10">
    <property type="entry name" value="Glutaredoxin"/>
    <property type="match status" value="1"/>
</dbReference>
<dbReference type="CDD" id="cd02947">
    <property type="entry name" value="TRX_family"/>
    <property type="match status" value="1"/>
</dbReference>
<evidence type="ECO:0000259" key="2">
    <source>
        <dbReference type="PROSITE" id="PS51352"/>
    </source>
</evidence>
<dbReference type="Gene3D" id="2.60.120.470">
    <property type="entry name" value="PITH domain"/>
    <property type="match status" value="1"/>
</dbReference>
<dbReference type="STRING" id="984486.A0A1E3QS92"/>
<dbReference type="InterPro" id="IPR036249">
    <property type="entry name" value="Thioredoxin-like_sf"/>
</dbReference>
<dbReference type="OrthoDB" id="2121326at2759"/>
<evidence type="ECO:0008006" key="6">
    <source>
        <dbReference type="Google" id="ProtNLM"/>
    </source>
</evidence>
<dbReference type="InterPro" id="IPR008979">
    <property type="entry name" value="Galactose-bd-like_sf"/>
</dbReference>
<dbReference type="RefSeq" id="XP_018985135.1">
    <property type="nucleotide sequence ID" value="XM_019128840.1"/>
</dbReference>